<comment type="caution">
    <text evidence="4">The sequence shown here is derived from an EMBL/GenBank/DDBJ whole genome shotgun (WGS) entry which is preliminary data.</text>
</comment>
<organism evidence="4 5">
    <name type="scientific">Senegalimassilia anaerobia</name>
    <dbReference type="NCBI Taxonomy" id="1473216"/>
    <lineage>
        <taxon>Bacteria</taxon>
        <taxon>Bacillati</taxon>
        <taxon>Actinomycetota</taxon>
        <taxon>Coriobacteriia</taxon>
        <taxon>Coriobacteriales</taxon>
        <taxon>Coriobacteriaceae</taxon>
        <taxon>Senegalimassilia</taxon>
    </lineage>
</organism>
<evidence type="ECO:0000313" key="5">
    <source>
        <dbReference type="Proteomes" id="UP000253792"/>
    </source>
</evidence>
<protein>
    <recommendedName>
        <fullName evidence="3">TadE-like domain-containing protein</fullName>
    </recommendedName>
</protein>
<evidence type="ECO:0000256" key="1">
    <source>
        <dbReference type="SAM" id="MobiDB-lite"/>
    </source>
</evidence>
<dbReference type="AlphaFoldDB" id="A0A369LE40"/>
<dbReference type="InterPro" id="IPR012495">
    <property type="entry name" value="TadE-like_dom"/>
</dbReference>
<evidence type="ECO:0000259" key="3">
    <source>
        <dbReference type="Pfam" id="PF07811"/>
    </source>
</evidence>
<dbReference type="Proteomes" id="UP000253792">
    <property type="component" value="Unassembled WGS sequence"/>
</dbReference>
<dbReference type="Pfam" id="PF07811">
    <property type="entry name" value="TadE"/>
    <property type="match status" value="1"/>
</dbReference>
<feature type="region of interest" description="Disordered" evidence="1">
    <location>
        <begin position="1"/>
        <end position="28"/>
    </location>
</feature>
<keyword evidence="2" id="KW-1133">Transmembrane helix</keyword>
<reference evidence="4 5" key="1">
    <citation type="journal article" date="2018" name="Elife">
        <title>Discovery and characterization of a prevalent human gut bacterial enzyme sufficient for the inactivation of a family of plant toxins.</title>
        <authorList>
            <person name="Koppel N."/>
            <person name="Bisanz J.E."/>
            <person name="Pandelia M.E."/>
            <person name="Turnbaugh P.J."/>
            <person name="Balskus E.P."/>
        </authorList>
    </citation>
    <scope>NUCLEOTIDE SEQUENCE [LARGE SCALE GENOMIC DNA]</scope>
    <source>
        <strain evidence="5">anaerobia AP69FAA</strain>
    </source>
</reference>
<feature type="transmembrane region" description="Helical" evidence="2">
    <location>
        <begin position="87"/>
        <end position="107"/>
    </location>
</feature>
<gene>
    <name evidence="4" type="ORF">C1880_00595</name>
</gene>
<sequence length="225" mass="24361">MGRRRLPHARMRARGHRRNADRADARAGARRRIPALHRVLAPDRSQDRRHAARTRHLARPDRLIGRGGDLMTAARARGRRGQGTLEFILVLPLLIIMLVAVADYAHLARETANVQTASSEGARYAAANPTASDDTVAAYVREACALGDTASVTVTSADAPSKPVTLKSGDKSVSARYSREKVTVKVVKDVPCIFPLKSLGVSGATDAGWRVHSEMSSIRSEIGRS</sequence>
<feature type="domain" description="TadE-like" evidence="3">
    <location>
        <begin position="81"/>
        <end position="123"/>
    </location>
</feature>
<keyword evidence="2" id="KW-0472">Membrane</keyword>
<keyword evidence="5" id="KW-1185">Reference proteome</keyword>
<keyword evidence="2" id="KW-0812">Transmembrane</keyword>
<dbReference type="EMBL" id="PPTP01000001">
    <property type="protein sequence ID" value="RDB57362.1"/>
    <property type="molecule type" value="Genomic_DNA"/>
</dbReference>
<name>A0A369LE40_9ACTN</name>
<dbReference type="OrthoDB" id="3199582at2"/>
<evidence type="ECO:0000256" key="2">
    <source>
        <dbReference type="SAM" id="Phobius"/>
    </source>
</evidence>
<feature type="compositionally biased region" description="Basic residues" evidence="1">
    <location>
        <begin position="1"/>
        <end position="17"/>
    </location>
</feature>
<proteinExistence type="predicted"/>
<accession>A0A369LE40</accession>
<feature type="compositionally biased region" description="Basic and acidic residues" evidence="1">
    <location>
        <begin position="18"/>
        <end position="27"/>
    </location>
</feature>
<evidence type="ECO:0000313" key="4">
    <source>
        <dbReference type="EMBL" id="RDB57362.1"/>
    </source>
</evidence>